<evidence type="ECO:0000259" key="9">
    <source>
        <dbReference type="Pfam" id="PF16901"/>
    </source>
</evidence>
<keyword evidence="4" id="KW-0319">Glycerol metabolism</keyword>
<dbReference type="InterPro" id="IPR038299">
    <property type="entry name" value="DAO_C_sf"/>
</dbReference>
<dbReference type="Gene3D" id="3.50.50.60">
    <property type="entry name" value="FAD/NAD(P)-binding domain"/>
    <property type="match status" value="1"/>
</dbReference>
<feature type="compositionally biased region" description="Polar residues" evidence="7">
    <location>
        <begin position="1"/>
        <end position="13"/>
    </location>
</feature>
<proteinExistence type="inferred from homology"/>
<dbReference type="PANTHER" id="PTHR11985">
    <property type="entry name" value="GLYCEROL-3-PHOSPHATE DEHYDROGENASE"/>
    <property type="match status" value="1"/>
</dbReference>
<evidence type="ECO:0000256" key="7">
    <source>
        <dbReference type="SAM" id="MobiDB-lite"/>
    </source>
</evidence>
<dbReference type="InterPro" id="IPR036188">
    <property type="entry name" value="FAD/NAD-bd_sf"/>
</dbReference>
<evidence type="ECO:0000256" key="6">
    <source>
        <dbReference type="ARBA" id="ARBA00023002"/>
    </source>
</evidence>
<dbReference type="PRINTS" id="PR01001">
    <property type="entry name" value="FADG3PDH"/>
</dbReference>
<dbReference type="SUPFAM" id="SSF51905">
    <property type="entry name" value="FAD/NAD(P)-binding domain"/>
    <property type="match status" value="1"/>
</dbReference>
<dbReference type="EMBL" id="JBHRSZ010000004">
    <property type="protein sequence ID" value="MFC3151862.1"/>
    <property type="molecule type" value="Genomic_DNA"/>
</dbReference>
<keyword evidence="11" id="KW-1185">Reference proteome</keyword>
<evidence type="ECO:0000256" key="4">
    <source>
        <dbReference type="ARBA" id="ARBA00022798"/>
    </source>
</evidence>
<dbReference type="InterPro" id="IPR000447">
    <property type="entry name" value="G3P_DH_FAD-dep"/>
</dbReference>
<feature type="region of interest" description="Disordered" evidence="7">
    <location>
        <begin position="1"/>
        <end position="27"/>
    </location>
</feature>
<protein>
    <submittedName>
        <fullName evidence="10">FAD-dependent oxidoreductase</fullName>
    </submittedName>
</protein>
<evidence type="ECO:0000256" key="5">
    <source>
        <dbReference type="ARBA" id="ARBA00022827"/>
    </source>
</evidence>
<dbReference type="PANTHER" id="PTHR11985:SF35">
    <property type="entry name" value="ANAEROBIC GLYCEROL-3-PHOSPHATE DEHYDROGENASE SUBUNIT A"/>
    <property type="match status" value="1"/>
</dbReference>
<comment type="caution">
    <text evidence="10">The sequence shown here is derived from an EMBL/GenBank/DDBJ whole genome shotgun (WGS) entry which is preliminary data.</text>
</comment>
<evidence type="ECO:0000259" key="8">
    <source>
        <dbReference type="Pfam" id="PF01266"/>
    </source>
</evidence>
<keyword evidence="6" id="KW-0560">Oxidoreductase</keyword>
<evidence type="ECO:0000313" key="10">
    <source>
        <dbReference type="EMBL" id="MFC3151862.1"/>
    </source>
</evidence>
<evidence type="ECO:0000313" key="11">
    <source>
        <dbReference type="Proteomes" id="UP001595476"/>
    </source>
</evidence>
<dbReference type="InterPro" id="IPR006076">
    <property type="entry name" value="FAD-dep_OxRdtase"/>
</dbReference>
<dbReference type="Proteomes" id="UP001595476">
    <property type="component" value="Unassembled WGS sequence"/>
</dbReference>
<evidence type="ECO:0000256" key="1">
    <source>
        <dbReference type="ARBA" id="ARBA00001974"/>
    </source>
</evidence>
<dbReference type="Pfam" id="PF16901">
    <property type="entry name" value="DAO_C"/>
    <property type="match status" value="1"/>
</dbReference>
<dbReference type="InterPro" id="IPR031656">
    <property type="entry name" value="DAO_C"/>
</dbReference>
<accession>A0ABV7HDH8</accession>
<name>A0ABV7HDH8_9GAMM</name>
<dbReference type="Gene3D" id="3.30.9.10">
    <property type="entry name" value="D-Amino Acid Oxidase, subunit A, domain 2"/>
    <property type="match status" value="1"/>
</dbReference>
<gene>
    <name evidence="10" type="ORF">ACFOEK_12550</name>
</gene>
<sequence length="606" mass="67002">MVASSGGSNSEPVINSEHAKFDSEVPTSLSKRTISTAAHEFRQTVRSAHENKGDADKSLSFNLIVIGGGITGAGVLREAARRGLKVLLLEQKDFAWGTSSRSSKMVHGGLRYLGEGQFRLTRESVRERQRYLDEAPGLVDVMRYLMVHKPGQFPPRWLFQVLLSIYDFFAGKKYRQSLNASDLPSWLGPIEAGDATGGSVFADAVTDDSRLVVRTLTEAINDCGVALNYCSVSSLIKDDNGRVTGVEVQDEILGISYKLKATAVVNATGAWAKELAKTNAPELRPLRGSHLVIPFWRLPVSCSISMLHPRDKRPVFVFPWQGAAVIGTTDLDHKTPLSKEASITQEEVDYLLEGANYYLSSSKISEQDVISTWAGVRPVISSGKGLDPSKENREHTIWQQPGLITVSGGKLTTFRVIAFDVLERVMKDELGHGPKAKIKDYGQAFFTSTNFAASKLGRLTGRIKRRLSGRYGVRAMDVIAGKTLAESKNAELEASIGYSDISWAELEWAIKNESVVHLDDLMLRRTRLGNVMPHLSDTLWQKVQALFAEHQGWDEQRWNTELSRYQKLWEACYSLPSHRKEDCSSDNNSVDGDDHQAASGVSKEAV</sequence>
<dbReference type="Pfam" id="PF01266">
    <property type="entry name" value="DAO"/>
    <property type="match status" value="1"/>
</dbReference>
<feature type="region of interest" description="Disordered" evidence="7">
    <location>
        <begin position="582"/>
        <end position="606"/>
    </location>
</feature>
<comment type="cofactor">
    <cofactor evidence="1">
        <name>FAD</name>
        <dbReference type="ChEBI" id="CHEBI:57692"/>
    </cofactor>
</comment>
<feature type="domain" description="FAD dependent oxidoreductase" evidence="8">
    <location>
        <begin position="63"/>
        <end position="405"/>
    </location>
</feature>
<keyword evidence="5" id="KW-0274">FAD</keyword>
<reference evidence="11" key="1">
    <citation type="journal article" date="2019" name="Int. J. Syst. Evol. Microbiol.">
        <title>The Global Catalogue of Microorganisms (GCM) 10K type strain sequencing project: providing services to taxonomists for standard genome sequencing and annotation.</title>
        <authorList>
            <consortium name="The Broad Institute Genomics Platform"/>
            <consortium name="The Broad Institute Genome Sequencing Center for Infectious Disease"/>
            <person name="Wu L."/>
            <person name="Ma J."/>
        </authorList>
    </citation>
    <scope>NUCLEOTIDE SEQUENCE [LARGE SCALE GENOMIC DNA]</scope>
    <source>
        <strain evidence="11">KCTC 52438</strain>
    </source>
</reference>
<dbReference type="RefSeq" id="WP_386721415.1">
    <property type="nucleotide sequence ID" value="NZ_JBHRSZ010000004.1"/>
</dbReference>
<feature type="domain" description="Alpha-glycerophosphate oxidase C-terminal" evidence="9">
    <location>
        <begin position="458"/>
        <end position="557"/>
    </location>
</feature>
<evidence type="ECO:0000256" key="2">
    <source>
        <dbReference type="ARBA" id="ARBA00007330"/>
    </source>
</evidence>
<evidence type="ECO:0000256" key="3">
    <source>
        <dbReference type="ARBA" id="ARBA00022630"/>
    </source>
</evidence>
<dbReference type="Gene3D" id="1.10.8.870">
    <property type="entry name" value="Alpha-glycerophosphate oxidase, cap domain"/>
    <property type="match status" value="1"/>
</dbReference>
<keyword evidence="3" id="KW-0285">Flavoprotein</keyword>
<organism evidence="10 11">
    <name type="scientific">Litoribrevibacter euphylliae</name>
    <dbReference type="NCBI Taxonomy" id="1834034"/>
    <lineage>
        <taxon>Bacteria</taxon>
        <taxon>Pseudomonadati</taxon>
        <taxon>Pseudomonadota</taxon>
        <taxon>Gammaproteobacteria</taxon>
        <taxon>Oceanospirillales</taxon>
        <taxon>Oceanospirillaceae</taxon>
        <taxon>Litoribrevibacter</taxon>
    </lineage>
</organism>
<comment type="similarity">
    <text evidence="2">Belongs to the FAD-dependent glycerol-3-phosphate dehydrogenase family.</text>
</comment>